<proteinExistence type="predicted"/>
<accession>C0BA21</accession>
<dbReference type="Proteomes" id="UP000003793">
    <property type="component" value="Unassembled WGS sequence"/>
</dbReference>
<comment type="caution">
    <text evidence="1">The sequence shown here is derived from an EMBL/GenBank/DDBJ whole genome shotgun (WGS) entry which is preliminary data.</text>
</comment>
<gene>
    <name evidence="1" type="ORF">COPCOM_02648</name>
</gene>
<sequence>MDGGLFIYISKPHKLIDCWESSGCESDKSLKSFKLDFPMIKWSDSEPWLIEDLKKLEVVNSYE</sequence>
<reference evidence="1 2" key="2">
    <citation type="submission" date="2009-03" db="EMBL/GenBank/DDBJ databases">
        <title>Draft genome sequence of Coprococcus comes (ATCC 27758).</title>
        <authorList>
            <person name="Sudarsanam P."/>
            <person name="Ley R."/>
            <person name="Guruge J."/>
            <person name="Turnbaugh P.J."/>
            <person name="Mahowald M."/>
            <person name="Liep D."/>
            <person name="Gordon J."/>
        </authorList>
    </citation>
    <scope>NUCLEOTIDE SEQUENCE [LARGE SCALE GENOMIC DNA]</scope>
    <source>
        <strain evidence="1 2">ATCC 27758</strain>
    </source>
</reference>
<name>C0BA21_9FIRM</name>
<evidence type="ECO:0000313" key="1">
    <source>
        <dbReference type="EMBL" id="EEG89663.1"/>
    </source>
</evidence>
<evidence type="ECO:0000313" key="2">
    <source>
        <dbReference type="Proteomes" id="UP000003793"/>
    </source>
</evidence>
<protein>
    <submittedName>
        <fullName evidence="1">Uncharacterized protein</fullName>
    </submittedName>
</protein>
<organism evidence="1 2">
    <name type="scientific">Coprococcus comes ATCC 27758</name>
    <dbReference type="NCBI Taxonomy" id="470146"/>
    <lineage>
        <taxon>Bacteria</taxon>
        <taxon>Bacillati</taxon>
        <taxon>Bacillota</taxon>
        <taxon>Clostridia</taxon>
        <taxon>Lachnospirales</taxon>
        <taxon>Lachnospiraceae</taxon>
        <taxon>Coprococcus</taxon>
    </lineage>
</organism>
<reference evidence="1 2" key="1">
    <citation type="submission" date="2009-02" db="EMBL/GenBank/DDBJ databases">
        <authorList>
            <person name="Fulton L."/>
            <person name="Clifton S."/>
            <person name="Fulton B."/>
            <person name="Xu J."/>
            <person name="Minx P."/>
            <person name="Pepin K.H."/>
            <person name="Johnson M."/>
            <person name="Bhonagiri V."/>
            <person name="Nash W.E."/>
            <person name="Mardis E.R."/>
            <person name="Wilson R.K."/>
        </authorList>
    </citation>
    <scope>NUCLEOTIDE SEQUENCE [LARGE SCALE GENOMIC DNA]</scope>
    <source>
        <strain evidence="1 2">ATCC 27758</strain>
    </source>
</reference>
<dbReference type="AlphaFoldDB" id="C0BA21"/>
<dbReference type="HOGENOM" id="CLU_2878149_0_0_9"/>
<dbReference type="EMBL" id="ABVR01000041">
    <property type="protein sequence ID" value="EEG89663.1"/>
    <property type="molecule type" value="Genomic_DNA"/>
</dbReference>